<evidence type="ECO:0000256" key="5">
    <source>
        <dbReference type="ARBA" id="ARBA00023136"/>
    </source>
</evidence>
<keyword evidence="5" id="KW-0472">Membrane</keyword>
<sequence length="168" mass="18647">MAPSAVISSLLFSALFSFVVIFNGVLQPYCALGWWQWMYRVSPFTYFIEGLLGQAIGGTVINCAPHEFVPVIPPSGSTCAKYLDPFMSYAGSYLADPSATSTCLFCPYCTTDEYMFTAFNIEASHHWRNLGIMLSITAFNAYMESLMMYLISFAVHIQTISIKMCAPS</sequence>
<dbReference type="InterPro" id="IPR010929">
    <property type="entry name" value="PDR_CDR_ABC"/>
</dbReference>
<reference evidence="8" key="1">
    <citation type="journal article" date="2020" name="New Phytol.">
        <title>Comparative genomics reveals dynamic genome evolution in host specialist ectomycorrhizal fungi.</title>
        <authorList>
            <person name="Lofgren L.A."/>
            <person name="Nguyen N.H."/>
            <person name="Vilgalys R."/>
            <person name="Ruytinx J."/>
            <person name="Liao H.L."/>
            <person name="Branco S."/>
            <person name="Kuo A."/>
            <person name="LaButti K."/>
            <person name="Lipzen A."/>
            <person name="Andreopoulos W."/>
            <person name="Pangilinan J."/>
            <person name="Riley R."/>
            <person name="Hundley H."/>
            <person name="Na H."/>
            <person name="Barry K."/>
            <person name="Grigoriev I.V."/>
            <person name="Stajich J.E."/>
            <person name="Kennedy P.G."/>
        </authorList>
    </citation>
    <scope>NUCLEOTIDE SEQUENCE</scope>
    <source>
        <strain evidence="8">DOB743</strain>
    </source>
</reference>
<dbReference type="Pfam" id="PF06422">
    <property type="entry name" value="PDR_CDR"/>
    <property type="match status" value="1"/>
</dbReference>
<protein>
    <recommendedName>
        <fullName evidence="10">ABC-2 type transporter domain-containing protein</fullName>
    </recommendedName>
</protein>
<evidence type="ECO:0000256" key="1">
    <source>
        <dbReference type="ARBA" id="ARBA00004141"/>
    </source>
</evidence>
<feature type="domain" description="ABC-2 type transporter transmembrane" evidence="6">
    <location>
        <begin position="2"/>
        <end position="52"/>
    </location>
</feature>
<evidence type="ECO:0000313" key="9">
    <source>
        <dbReference type="Proteomes" id="UP000714275"/>
    </source>
</evidence>
<organism evidence="8 9">
    <name type="scientific">Suillus placidus</name>
    <dbReference type="NCBI Taxonomy" id="48579"/>
    <lineage>
        <taxon>Eukaryota</taxon>
        <taxon>Fungi</taxon>
        <taxon>Dikarya</taxon>
        <taxon>Basidiomycota</taxon>
        <taxon>Agaricomycotina</taxon>
        <taxon>Agaricomycetes</taxon>
        <taxon>Agaricomycetidae</taxon>
        <taxon>Boletales</taxon>
        <taxon>Suillineae</taxon>
        <taxon>Suillaceae</taxon>
        <taxon>Suillus</taxon>
    </lineage>
</organism>
<dbReference type="GO" id="GO:0005524">
    <property type="term" value="F:ATP binding"/>
    <property type="evidence" value="ECO:0007669"/>
    <property type="project" value="InterPro"/>
</dbReference>
<dbReference type="Proteomes" id="UP000714275">
    <property type="component" value="Unassembled WGS sequence"/>
</dbReference>
<name>A0A9P6ZT53_9AGAM</name>
<evidence type="ECO:0000256" key="2">
    <source>
        <dbReference type="ARBA" id="ARBA00022448"/>
    </source>
</evidence>
<dbReference type="EMBL" id="JABBWD010000027">
    <property type="protein sequence ID" value="KAG1776269.1"/>
    <property type="molecule type" value="Genomic_DNA"/>
</dbReference>
<evidence type="ECO:0000256" key="3">
    <source>
        <dbReference type="ARBA" id="ARBA00022692"/>
    </source>
</evidence>
<dbReference type="GO" id="GO:0140359">
    <property type="term" value="F:ABC-type transporter activity"/>
    <property type="evidence" value="ECO:0007669"/>
    <property type="project" value="InterPro"/>
</dbReference>
<accession>A0A9P6ZT53</accession>
<comment type="caution">
    <text evidence="8">The sequence shown here is derived from an EMBL/GenBank/DDBJ whole genome shotgun (WGS) entry which is preliminary data.</text>
</comment>
<keyword evidence="4" id="KW-1133">Transmembrane helix</keyword>
<evidence type="ECO:0000313" key="8">
    <source>
        <dbReference type="EMBL" id="KAG1776269.1"/>
    </source>
</evidence>
<gene>
    <name evidence="8" type="ORF">EV702DRAFT_1179918</name>
</gene>
<comment type="subcellular location">
    <subcellularLocation>
        <location evidence="1">Membrane</location>
        <topology evidence="1">Multi-pass membrane protein</topology>
    </subcellularLocation>
</comment>
<dbReference type="AlphaFoldDB" id="A0A9P6ZT53"/>
<keyword evidence="2" id="KW-0813">Transport</keyword>
<dbReference type="GO" id="GO:0016020">
    <property type="term" value="C:membrane"/>
    <property type="evidence" value="ECO:0007669"/>
    <property type="project" value="UniProtKB-SubCell"/>
</dbReference>
<keyword evidence="9" id="KW-1185">Reference proteome</keyword>
<evidence type="ECO:0000256" key="4">
    <source>
        <dbReference type="ARBA" id="ARBA00022989"/>
    </source>
</evidence>
<proteinExistence type="predicted"/>
<evidence type="ECO:0000259" key="6">
    <source>
        <dbReference type="Pfam" id="PF01061"/>
    </source>
</evidence>
<dbReference type="InterPro" id="IPR013525">
    <property type="entry name" value="ABC2_TM"/>
</dbReference>
<evidence type="ECO:0000259" key="7">
    <source>
        <dbReference type="Pfam" id="PF06422"/>
    </source>
</evidence>
<feature type="domain" description="CDR ABC transporter" evidence="7">
    <location>
        <begin position="110"/>
        <end position="154"/>
    </location>
</feature>
<evidence type="ECO:0008006" key="10">
    <source>
        <dbReference type="Google" id="ProtNLM"/>
    </source>
</evidence>
<keyword evidence="3" id="KW-0812">Transmembrane</keyword>
<dbReference type="Pfam" id="PF01061">
    <property type="entry name" value="ABC2_membrane"/>
    <property type="match status" value="1"/>
</dbReference>
<dbReference type="OrthoDB" id="245989at2759"/>